<dbReference type="PANTHER" id="PTHR30521">
    <property type="entry name" value="DEFERROCHELATASE/PEROXIDASE"/>
    <property type="match status" value="1"/>
</dbReference>
<dbReference type="InterPro" id="IPR011008">
    <property type="entry name" value="Dimeric_a/b-barrel"/>
</dbReference>
<accession>A0A432WI79</accession>
<keyword evidence="3" id="KW-0479">Metal-binding</keyword>
<dbReference type="AlphaFoldDB" id="A0A432WI79"/>
<name>A0A432WI79_9GAMM</name>
<evidence type="ECO:0000256" key="2">
    <source>
        <dbReference type="ARBA" id="ARBA00022559"/>
    </source>
</evidence>
<feature type="domain" description="Dyp-type peroxidase C-terminal" evidence="8">
    <location>
        <begin position="145"/>
        <end position="291"/>
    </location>
</feature>
<dbReference type="InterPro" id="IPR006314">
    <property type="entry name" value="Dyp_peroxidase"/>
</dbReference>
<protein>
    <recommendedName>
        <fullName evidence="11">Peroxidase</fullName>
    </recommendedName>
</protein>
<comment type="caution">
    <text evidence="9">The sequence shown here is derived from an EMBL/GenBank/DDBJ whole genome shotgun (WGS) entry which is preliminary data.</text>
</comment>
<evidence type="ECO:0000313" key="10">
    <source>
        <dbReference type="Proteomes" id="UP000288405"/>
    </source>
</evidence>
<keyword evidence="2" id="KW-0575">Peroxidase</keyword>
<evidence type="ECO:0000313" key="9">
    <source>
        <dbReference type="EMBL" id="RUO33526.1"/>
    </source>
</evidence>
<dbReference type="GO" id="GO:0046872">
    <property type="term" value="F:metal ion binding"/>
    <property type="evidence" value="ECO:0007669"/>
    <property type="project" value="UniProtKB-KW"/>
</dbReference>
<gene>
    <name evidence="9" type="ORF">CWE11_06710</name>
</gene>
<dbReference type="PROSITE" id="PS51404">
    <property type="entry name" value="DYP_PEROXIDASE"/>
    <property type="match status" value="1"/>
</dbReference>
<dbReference type="InterPro" id="IPR048327">
    <property type="entry name" value="Dyp_perox_N"/>
</dbReference>
<reference evidence="9 10" key="1">
    <citation type="journal article" date="2011" name="Front. Microbiol.">
        <title>Genomic signatures of strain selection and enhancement in Bacillus atrophaeus var. globigii, a historical biowarfare simulant.</title>
        <authorList>
            <person name="Gibbons H.S."/>
            <person name="Broomall S.M."/>
            <person name="McNew L.A."/>
            <person name="Daligault H."/>
            <person name="Chapman C."/>
            <person name="Bruce D."/>
            <person name="Karavis M."/>
            <person name="Krepps M."/>
            <person name="McGregor P.A."/>
            <person name="Hong C."/>
            <person name="Park K.H."/>
            <person name="Akmal A."/>
            <person name="Feldman A."/>
            <person name="Lin J.S."/>
            <person name="Chang W.E."/>
            <person name="Higgs B.W."/>
            <person name="Demirev P."/>
            <person name="Lindquist J."/>
            <person name="Liem A."/>
            <person name="Fochler E."/>
            <person name="Read T.D."/>
            <person name="Tapia R."/>
            <person name="Johnson S."/>
            <person name="Bishop-Lilly K.A."/>
            <person name="Detter C."/>
            <person name="Han C."/>
            <person name="Sozhamannan S."/>
            <person name="Rosenzweig C.N."/>
            <person name="Skowronski E.W."/>
        </authorList>
    </citation>
    <scope>NUCLEOTIDE SEQUENCE [LARGE SCALE GENOMIC DNA]</scope>
    <source>
        <strain evidence="9 10">GYP-17</strain>
    </source>
</reference>
<dbReference type="NCBIfam" id="TIGR01413">
    <property type="entry name" value="Dyp_perox_fam"/>
    <property type="match status" value="1"/>
</dbReference>
<evidence type="ECO:0008006" key="11">
    <source>
        <dbReference type="Google" id="ProtNLM"/>
    </source>
</evidence>
<keyword evidence="10" id="KW-1185">Reference proteome</keyword>
<evidence type="ECO:0000259" key="7">
    <source>
        <dbReference type="Pfam" id="PF04261"/>
    </source>
</evidence>
<dbReference type="Pfam" id="PF04261">
    <property type="entry name" value="Dyp_perox_N"/>
    <property type="match status" value="1"/>
</dbReference>
<dbReference type="OrthoDB" id="3251355at2"/>
<evidence type="ECO:0000259" key="8">
    <source>
        <dbReference type="Pfam" id="PF20628"/>
    </source>
</evidence>
<comment type="cofactor">
    <cofactor evidence="1">
        <name>heme b</name>
        <dbReference type="ChEBI" id="CHEBI:60344"/>
    </cofactor>
</comment>
<evidence type="ECO:0000256" key="5">
    <source>
        <dbReference type="ARBA" id="ARBA00023004"/>
    </source>
</evidence>
<feature type="domain" description="Dyp-type peroxidase N-terminal" evidence="7">
    <location>
        <begin position="31"/>
        <end position="136"/>
    </location>
</feature>
<evidence type="ECO:0000256" key="4">
    <source>
        <dbReference type="ARBA" id="ARBA00023002"/>
    </source>
</evidence>
<dbReference type="PANTHER" id="PTHR30521:SF0">
    <property type="entry name" value="DYP-TYPE PEROXIDASE FAMILY PROTEIN"/>
    <property type="match status" value="1"/>
</dbReference>
<dbReference type="Pfam" id="PF20628">
    <property type="entry name" value="Dyp_perox_C"/>
    <property type="match status" value="1"/>
</dbReference>
<sequence length="302" mass="34427">MNRLQRPQTGIFAEPSLHGLFLFFHIDTDEVSRARQALAALPDCYHHWQDYFSEAQLSVAIGIGDAYWDVVSPSNRPDGLRGVPDFSRSDHPFPTTPFDVVIVICSDRMDANHATAQALMAELAGVAVLAEERHTYRHLDGRDRFGFKVNPQQIHAAQRRERALVRTEDDPEFADGSFLWIQQSLTEIDRFKRLTTAEQERIVGYDRLHGRKLQTAKNSAASREHGDVWCQRMPTATVRKPAEMLFAFSRKMGSLQDWMASRFLPDADGATDPLLDYLQVEHNSLYFVPSEHGLFRLAEIED</sequence>
<keyword evidence="4" id="KW-0560">Oxidoreductase</keyword>
<evidence type="ECO:0000256" key="6">
    <source>
        <dbReference type="ARBA" id="ARBA00025737"/>
    </source>
</evidence>
<dbReference type="RefSeq" id="WP_126776836.1">
    <property type="nucleotide sequence ID" value="NZ_PIPM01000005.1"/>
</dbReference>
<keyword evidence="5" id="KW-0408">Iron</keyword>
<evidence type="ECO:0000256" key="3">
    <source>
        <dbReference type="ARBA" id="ARBA00022723"/>
    </source>
</evidence>
<evidence type="ECO:0000256" key="1">
    <source>
        <dbReference type="ARBA" id="ARBA00001970"/>
    </source>
</evidence>
<dbReference type="GO" id="GO:0004601">
    <property type="term" value="F:peroxidase activity"/>
    <property type="evidence" value="ECO:0007669"/>
    <property type="project" value="UniProtKB-KW"/>
</dbReference>
<dbReference type="Proteomes" id="UP000288405">
    <property type="component" value="Unassembled WGS sequence"/>
</dbReference>
<proteinExistence type="inferred from homology"/>
<dbReference type="GO" id="GO:0020037">
    <property type="term" value="F:heme binding"/>
    <property type="evidence" value="ECO:0007669"/>
    <property type="project" value="InterPro"/>
</dbReference>
<comment type="similarity">
    <text evidence="6">Belongs to the DyP-type peroxidase family.</text>
</comment>
<dbReference type="GO" id="GO:0005829">
    <property type="term" value="C:cytosol"/>
    <property type="evidence" value="ECO:0007669"/>
    <property type="project" value="TreeGrafter"/>
</dbReference>
<dbReference type="InterPro" id="IPR048328">
    <property type="entry name" value="Dyp_perox_C"/>
</dbReference>
<dbReference type="SUPFAM" id="SSF54909">
    <property type="entry name" value="Dimeric alpha+beta barrel"/>
    <property type="match status" value="1"/>
</dbReference>
<organism evidence="9 10">
    <name type="scientific">Aliidiomarina sanyensis</name>
    <dbReference type="NCBI Taxonomy" id="1249555"/>
    <lineage>
        <taxon>Bacteria</taxon>
        <taxon>Pseudomonadati</taxon>
        <taxon>Pseudomonadota</taxon>
        <taxon>Gammaproteobacteria</taxon>
        <taxon>Alteromonadales</taxon>
        <taxon>Idiomarinaceae</taxon>
        <taxon>Aliidiomarina</taxon>
    </lineage>
</organism>
<dbReference type="EMBL" id="PIPM01000005">
    <property type="protein sequence ID" value="RUO33526.1"/>
    <property type="molecule type" value="Genomic_DNA"/>
</dbReference>